<dbReference type="EMBL" id="ASGZ01000031">
    <property type="protein sequence ID" value="ESP88223.1"/>
    <property type="molecule type" value="Genomic_DNA"/>
</dbReference>
<accession>V4HDR0</accession>
<name>V4HDR0_9EURY</name>
<organism evidence="1 2">
    <name type="scientific">Candidatus Halobonum tyrrellensis G22</name>
    <dbReference type="NCBI Taxonomy" id="1324957"/>
    <lineage>
        <taxon>Archaea</taxon>
        <taxon>Methanobacteriati</taxon>
        <taxon>Methanobacteriota</taxon>
        <taxon>Stenosarchaea group</taxon>
        <taxon>Halobacteria</taxon>
        <taxon>Halobacteriales</taxon>
        <taxon>Haloferacaceae</taxon>
        <taxon>Candidatus Halobonum</taxon>
    </lineage>
</organism>
<keyword evidence="2" id="KW-1185">Reference proteome</keyword>
<gene>
    <name evidence="1" type="ORF">K933_09953</name>
</gene>
<sequence length="122" mass="14057">MVRVTTRVTPEPIRFLESPPDVFDPTHSKEELYVARIVYIHTVPSGPRYQRLALLVHATLRRLERLRSCFDRSPRCILRFLHRLVYECGDVGRTESHPVAPPERLMMLSAAKNGCSPYSPKT</sequence>
<protein>
    <submittedName>
        <fullName evidence="1">Uncharacterized protein</fullName>
    </submittedName>
</protein>
<reference evidence="1 2" key="1">
    <citation type="journal article" date="2013" name="Genome Announc.">
        <title>Draft Genome Sequence of 'Candidatus Halobonum tyrrellensis' Strain G22, Isolated from the Hypersaline Waters of Lake Tyrrell, Australia.</title>
        <authorList>
            <person name="Ugalde J.A."/>
            <person name="Narasingarao P."/>
            <person name="Kuo S."/>
            <person name="Podell S."/>
            <person name="Allen E.E."/>
        </authorList>
    </citation>
    <scope>NUCLEOTIDE SEQUENCE [LARGE SCALE GENOMIC DNA]</scope>
    <source>
        <strain evidence="1 2">G22</strain>
    </source>
</reference>
<dbReference type="Proteomes" id="UP000017840">
    <property type="component" value="Unassembled WGS sequence"/>
</dbReference>
<evidence type="ECO:0000313" key="2">
    <source>
        <dbReference type="Proteomes" id="UP000017840"/>
    </source>
</evidence>
<proteinExistence type="predicted"/>
<dbReference type="AlphaFoldDB" id="V4HDR0"/>
<evidence type="ECO:0000313" key="1">
    <source>
        <dbReference type="EMBL" id="ESP88223.1"/>
    </source>
</evidence>
<comment type="caution">
    <text evidence="1">The sequence shown here is derived from an EMBL/GenBank/DDBJ whole genome shotgun (WGS) entry which is preliminary data.</text>
</comment>